<sequence>MSSGFSGGMPDSFTADRRAVLITSNMNNSYSSNLTTQQQFSLRSTVPRILPDAAAQIRRKRSLDEFHQHQSFLQQQQNLGLYLRNVKPRPSYQYPSTSSVSGSFDSRHQQRHLHLSNRNGLTAGIRLPADPGFNSEKNTMNHRLQELEKQLLDDEDDGDTVSAITNSEWSDTIQNLIGTSQKLVSPSPTSSSSSCCSTSASPPLPCPKQASIDAAASISEGKPEVAAEILTRLPQVANASGTSEQRIAAHMVRSLKSRLNPSENPPPPASELFSTEHAASTKSLHEFSPCFKLGIMAANLAILEAAAEDGYNKIHVLDFDVGHGGQYGHLLHSLDSNKSSVALKITAFSEFPGAGDEKLKAVGDNLQALANKIGVPFNFCVRNLNIADLNRQKLEIQSDETLAANFAFKLYRLPDESVTTENLRDKLLRSVKGLTPKVMTVVEQELNTNTAPLTARVRETYDFYAALLDSLDSTVAKEDSVRVVIEEGLGRKIGNSVACDGRDRVERCEVFGKWRARMSMAGFQPRPMSQLTVEALRAKLNSGTRGSIVNEESGGISFGWMGRKLIVSSAWR</sequence>
<keyword evidence="1" id="KW-0805">Transcription regulation</keyword>
<evidence type="ECO:0000256" key="2">
    <source>
        <dbReference type="ARBA" id="ARBA00023163"/>
    </source>
</evidence>
<dbReference type="InterPro" id="IPR005202">
    <property type="entry name" value="TF_GRAS"/>
</dbReference>
<protein>
    <submittedName>
        <fullName evidence="5">Scarecrow-like 8</fullName>
        <ecNumber evidence="5">3.6.4.13</ecNumber>
    </submittedName>
</protein>
<accession>A0ABD1FKC9</accession>
<dbReference type="AlphaFoldDB" id="A0ABD1FKC9"/>
<proteinExistence type="inferred from homology"/>
<feature type="region of interest" description="SAW" evidence="3">
    <location>
        <begin position="498"/>
        <end position="572"/>
    </location>
</feature>
<evidence type="ECO:0000313" key="6">
    <source>
        <dbReference type="Proteomes" id="UP001567538"/>
    </source>
</evidence>
<name>A0ABD1FKC9_SALDI</name>
<dbReference type="Pfam" id="PF03514">
    <property type="entry name" value="GRAS"/>
    <property type="match status" value="1"/>
</dbReference>
<comment type="caution">
    <text evidence="5">The sequence shown here is derived from an EMBL/GenBank/DDBJ whole genome shotgun (WGS) entry which is preliminary data.</text>
</comment>
<dbReference type="EC" id="3.6.4.13" evidence="5"/>
<dbReference type="PANTHER" id="PTHR31636">
    <property type="entry name" value="OSJNBA0084A10.13 PROTEIN-RELATED"/>
    <property type="match status" value="1"/>
</dbReference>
<dbReference type="EMBL" id="JBEAFC010000014">
    <property type="protein sequence ID" value="KAL1531399.1"/>
    <property type="molecule type" value="Genomic_DNA"/>
</dbReference>
<dbReference type="GO" id="GO:0003724">
    <property type="term" value="F:RNA helicase activity"/>
    <property type="evidence" value="ECO:0007669"/>
    <property type="project" value="UniProtKB-EC"/>
</dbReference>
<evidence type="ECO:0000256" key="4">
    <source>
        <dbReference type="SAM" id="MobiDB-lite"/>
    </source>
</evidence>
<feature type="region of interest" description="Leucine repeat II (LRII)" evidence="3">
    <location>
        <begin position="361"/>
        <end position="393"/>
    </location>
</feature>
<keyword evidence="2" id="KW-0804">Transcription</keyword>
<reference evidence="5 6" key="1">
    <citation type="submission" date="2024-06" db="EMBL/GenBank/DDBJ databases">
        <title>A chromosome level genome sequence of Diviner's sage (Salvia divinorum).</title>
        <authorList>
            <person name="Ford S.A."/>
            <person name="Ro D.-K."/>
            <person name="Ness R.W."/>
            <person name="Phillips M.A."/>
        </authorList>
    </citation>
    <scope>NUCLEOTIDE SEQUENCE [LARGE SCALE GENOMIC DNA]</scope>
    <source>
        <strain evidence="5">SAF-2024a</strain>
        <tissue evidence="5">Leaf</tissue>
    </source>
</reference>
<keyword evidence="6" id="KW-1185">Reference proteome</keyword>
<organism evidence="5 6">
    <name type="scientific">Salvia divinorum</name>
    <name type="common">Maria pastora</name>
    <name type="synonym">Diviner's sage</name>
    <dbReference type="NCBI Taxonomy" id="28513"/>
    <lineage>
        <taxon>Eukaryota</taxon>
        <taxon>Viridiplantae</taxon>
        <taxon>Streptophyta</taxon>
        <taxon>Embryophyta</taxon>
        <taxon>Tracheophyta</taxon>
        <taxon>Spermatophyta</taxon>
        <taxon>Magnoliopsida</taxon>
        <taxon>eudicotyledons</taxon>
        <taxon>Gunneridae</taxon>
        <taxon>Pentapetalae</taxon>
        <taxon>asterids</taxon>
        <taxon>lamiids</taxon>
        <taxon>Lamiales</taxon>
        <taxon>Lamiaceae</taxon>
        <taxon>Nepetoideae</taxon>
        <taxon>Mentheae</taxon>
        <taxon>Salviinae</taxon>
        <taxon>Salvia</taxon>
        <taxon>Salvia subgen. Calosphace</taxon>
    </lineage>
</organism>
<feature type="region of interest" description="Disordered" evidence="4">
    <location>
        <begin position="181"/>
        <end position="202"/>
    </location>
</feature>
<feature type="short sequence motif" description="VHIID" evidence="3">
    <location>
        <begin position="314"/>
        <end position="318"/>
    </location>
</feature>
<feature type="region of interest" description="Disordered" evidence="4">
    <location>
        <begin position="257"/>
        <end position="277"/>
    </location>
</feature>
<feature type="compositionally biased region" description="Low complexity" evidence="4">
    <location>
        <begin position="185"/>
        <end position="201"/>
    </location>
</feature>
<gene>
    <name evidence="5" type="primary">SCL8</name>
    <name evidence="5" type="ORF">AAHA92_31541</name>
</gene>
<evidence type="ECO:0000313" key="5">
    <source>
        <dbReference type="EMBL" id="KAL1531399.1"/>
    </source>
</evidence>
<dbReference type="PROSITE" id="PS50985">
    <property type="entry name" value="GRAS"/>
    <property type="match status" value="1"/>
</dbReference>
<comment type="similarity">
    <text evidence="3">Belongs to the GRAS family.</text>
</comment>
<dbReference type="GO" id="GO:0016787">
    <property type="term" value="F:hydrolase activity"/>
    <property type="evidence" value="ECO:0007669"/>
    <property type="project" value="UniProtKB-KW"/>
</dbReference>
<comment type="caution">
    <text evidence="3">Lacks conserved residue(s) required for the propagation of feature annotation.</text>
</comment>
<evidence type="ECO:0000256" key="3">
    <source>
        <dbReference type="PROSITE-ProRule" id="PRU01191"/>
    </source>
</evidence>
<keyword evidence="5" id="KW-0378">Hydrolase</keyword>
<evidence type="ECO:0000256" key="1">
    <source>
        <dbReference type="ARBA" id="ARBA00023015"/>
    </source>
</evidence>
<dbReference type="Proteomes" id="UP001567538">
    <property type="component" value="Unassembled WGS sequence"/>
</dbReference>